<dbReference type="PROSITE" id="PS51352">
    <property type="entry name" value="THIOREDOXIN_2"/>
    <property type="match status" value="1"/>
</dbReference>
<feature type="active site" description="Nucleophile" evidence="9">
    <location>
        <position position="30"/>
    </location>
</feature>
<keyword evidence="5 10" id="KW-1015">Disulfide bond</keyword>
<keyword evidence="3" id="KW-0813">Transport</keyword>
<dbReference type="FunFam" id="3.40.30.10:FF:000001">
    <property type="entry name" value="Thioredoxin"/>
    <property type="match status" value="1"/>
</dbReference>
<reference evidence="12 13" key="2">
    <citation type="journal article" date="2008" name="Science">
        <title>Environmental genomics reveals a single-species ecosystem deep within Earth.</title>
        <authorList>
            <person name="Chivian D."/>
            <person name="Brodie E.L."/>
            <person name="Alm E.J."/>
            <person name="Culley D.E."/>
            <person name="Dehal P.S."/>
            <person name="Desantis T.Z."/>
            <person name="Gihring T.M."/>
            <person name="Lapidus A."/>
            <person name="Lin L.H."/>
            <person name="Lowry S.R."/>
            <person name="Moser D.P."/>
            <person name="Richardson P.M."/>
            <person name="Southam G."/>
            <person name="Wanger G."/>
            <person name="Pratt L.M."/>
            <person name="Andersen G.L."/>
            <person name="Hazen T.C."/>
            <person name="Brockman F.J."/>
            <person name="Arkin A.P."/>
            <person name="Onstott T.C."/>
        </authorList>
    </citation>
    <scope>NUCLEOTIDE SEQUENCE [LARGE SCALE GENOMIC DNA]</scope>
    <source>
        <strain evidence="12 13">MP104C</strain>
    </source>
</reference>
<dbReference type="NCBIfam" id="TIGR01068">
    <property type="entry name" value="thioredoxin"/>
    <property type="match status" value="1"/>
</dbReference>
<feature type="domain" description="Thioredoxin" evidence="11">
    <location>
        <begin position="1"/>
        <end position="106"/>
    </location>
</feature>
<evidence type="ECO:0000313" key="13">
    <source>
        <dbReference type="Proteomes" id="UP000008544"/>
    </source>
</evidence>
<dbReference type="InterPro" id="IPR017937">
    <property type="entry name" value="Thioredoxin_CS"/>
</dbReference>
<dbReference type="RefSeq" id="WP_012302020.1">
    <property type="nucleotide sequence ID" value="NC_010424.1"/>
</dbReference>
<dbReference type="OrthoDB" id="9790390at2"/>
<dbReference type="GO" id="GO:0045454">
    <property type="term" value="P:cell redox homeostasis"/>
    <property type="evidence" value="ECO:0007669"/>
    <property type="project" value="TreeGrafter"/>
</dbReference>
<dbReference type="PANTHER" id="PTHR45663">
    <property type="entry name" value="GEO12009P1"/>
    <property type="match status" value="1"/>
</dbReference>
<reference evidence="13" key="1">
    <citation type="submission" date="2007-10" db="EMBL/GenBank/DDBJ databases">
        <title>Complete sequence of chromosome of Desulforudis audaxviator MP104C.</title>
        <authorList>
            <person name="Copeland A."/>
            <person name="Lucas S."/>
            <person name="Lapidus A."/>
            <person name="Barry K."/>
            <person name="Glavina del Rio T."/>
            <person name="Dalin E."/>
            <person name="Tice H."/>
            <person name="Bruce D."/>
            <person name="Pitluck S."/>
            <person name="Lowry S.R."/>
            <person name="Larimer F."/>
            <person name="Land M.L."/>
            <person name="Hauser L."/>
            <person name="Kyrpides N."/>
            <person name="Ivanova N.N."/>
            <person name="Richardson P."/>
        </authorList>
    </citation>
    <scope>NUCLEOTIDE SEQUENCE [LARGE SCALE GENOMIC DNA]</scope>
    <source>
        <strain evidence="13">MP104C</strain>
    </source>
</reference>
<evidence type="ECO:0000256" key="4">
    <source>
        <dbReference type="ARBA" id="ARBA00022982"/>
    </source>
</evidence>
<organism evidence="12 13">
    <name type="scientific">Desulforudis audaxviator (strain MP104C)</name>
    <dbReference type="NCBI Taxonomy" id="477974"/>
    <lineage>
        <taxon>Bacteria</taxon>
        <taxon>Bacillati</taxon>
        <taxon>Bacillota</taxon>
        <taxon>Clostridia</taxon>
        <taxon>Thermoanaerobacterales</taxon>
        <taxon>Candidatus Desulforudaceae</taxon>
        <taxon>Candidatus Desulforudis</taxon>
    </lineage>
</organism>
<protein>
    <recommendedName>
        <fullName evidence="2 7">Thioredoxin</fullName>
    </recommendedName>
</protein>
<feature type="site" description="Contributes to redox potential value" evidence="9">
    <location>
        <position position="31"/>
    </location>
</feature>
<keyword evidence="4" id="KW-0249">Electron transport</keyword>
<evidence type="ECO:0000256" key="8">
    <source>
        <dbReference type="PIRNR" id="PIRNR000077"/>
    </source>
</evidence>
<dbReference type="EMBL" id="CP000860">
    <property type="protein sequence ID" value="ACA59434.1"/>
    <property type="molecule type" value="Genomic_DNA"/>
</dbReference>
<dbReference type="Pfam" id="PF00085">
    <property type="entry name" value="Thioredoxin"/>
    <property type="match status" value="1"/>
</dbReference>
<evidence type="ECO:0000256" key="1">
    <source>
        <dbReference type="ARBA" id="ARBA00008987"/>
    </source>
</evidence>
<dbReference type="PIRSF" id="PIRSF000077">
    <property type="entry name" value="Thioredoxin"/>
    <property type="match status" value="1"/>
</dbReference>
<proteinExistence type="inferred from homology"/>
<keyword evidence="13" id="KW-1185">Reference proteome</keyword>
<evidence type="ECO:0000256" key="10">
    <source>
        <dbReference type="PIRSR" id="PIRSR000077-4"/>
    </source>
</evidence>
<name>B1I358_DESAP</name>
<dbReference type="GO" id="GO:0005829">
    <property type="term" value="C:cytosol"/>
    <property type="evidence" value="ECO:0007669"/>
    <property type="project" value="TreeGrafter"/>
</dbReference>
<evidence type="ECO:0000256" key="9">
    <source>
        <dbReference type="PIRSR" id="PIRSR000077-1"/>
    </source>
</evidence>
<dbReference type="KEGG" id="dau:Daud_0921"/>
<evidence type="ECO:0000256" key="5">
    <source>
        <dbReference type="ARBA" id="ARBA00023157"/>
    </source>
</evidence>
<evidence type="ECO:0000259" key="11">
    <source>
        <dbReference type="PROSITE" id="PS51352"/>
    </source>
</evidence>
<evidence type="ECO:0000313" key="12">
    <source>
        <dbReference type="EMBL" id="ACA59434.1"/>
    </source>
</evidence>
<feature type="disulfide bond" description="Redox-active" evidence="10">
    <location>
        <begin position="30"/>
        <end position="33"/>
    </location>
</feature>
<dbReference type="eggNOG" id="COG3118">
    <property type="taxonomic scope" value="Bacteria"/>
</dbReference>
<gene>
    <name evidence="12" type="ordered locus">Daud_0921</name>
</gene>
<sequence length="107" mass="11920">MIVEINEKTFENEVTRSDQPVVVDFWAEWCGPCRSMAPVIQQVAAEFAGRVKVGKVNVDQNQALTARFGIKGIPTLLFFRDGQVVDQEVGFTPRGVVVEKINALLKK</sequence>
<evidence type="ECO:0000256" key="6">
    <source>
        <dbReference type="ARBA" id="ARBA00023284"/>
    </source>
</evidence>
<dbReference type="SUPFAM" id="SSF52833">
    <property type="entry name" value="Thioredoxin-like"/>
    <property type="match status" value="1"/>
</dbReference>
<feature type="active site" description="Nucleophile" evidence="9">
    <location>
        <position position="33"/>
    </location>
</feature>
<feature type="site" description="Contributes to redox potential value" evidence="9">
    <location>
        <position position="32"/>
    </location>
</feature>
<dbReference type="AlphaFoldDB" id="B1I358"/>
<dbReference type="CDD" id="cd02947">
    <property type="entry name" value="TRX_family"/>
    <property type="match status" value="1"/>
</dbReference>
<evidence type="ECO:0000256" key="3">
    <source>
        <dbReference type="ARBA" id="ARBA00022448"/>
    </source>
</evidence>
<evidence type="ECO:0000256" key="7">
    <source>
        <dbReference type="NCBIfam" id="TIGR01068"/>
    </source>
</evidence>
<comment type="similarity">
    <text evidence="1 8">Belongs to the thioredoxin family.</text>
</comment>
<evidence type="ECO:0000256" key="2">
    <source>
        <dbReference type="ARBA" id="ARBA00020570"/>
    </source>
</evidence>
<dbReference type="GO" id="GO:0015035">
    <property type="term" value="F:protein-disulfide reductase activity"/>
    <property type="evidence" value="ECO:0007669"/>
    <property type="project" value="UniProtKB-UniRule"/>
</dbReference>
<feature type="site" description="Deprotonates C-terminal active site Cys" evidence="9">
    <location>
        <position position="24"/>
    </location>
</feature>
<dbReference type="Gene3D" id="3.40.30.10">
    <property type="entry name" value="Glutaredoxin"/>
    <property type="match status" value="1"/>
</dbReference>
<dbReference type="PROSITE" id="PS00194">
    <property type="entry name" value="THIOREDOXIN_1"/>
    <property type="match status" value="1"/>
</dbReference>
<dbReference type="InterPro" id="IPR005746">
    <property type="entry name" value="Thioredoxin"/>
</dbReference>
<dbReference type="PRINTS" id="PR00421">
    <property type="entry name" value="THIOREDOXIN"/>
</dbReference>
<dbReference type="Proteomes" id="UP000008544">
    <property type="component" value="Chromosome"/>
</dbReference>
<dbReference type="PANTHER" id="PTHR45663:SF11">
    <property type="entry name" value="GEO12009P1"/>
    <property type="match status" value="1"/>
</dbReference>
<accession>B1I358</accession>
<dbReference type="STRING" id="477974.Daud_0921"/>
<dbReference type="HOGENOM" id="CLU_090389_10_3_9"/>
<dbReference type="InterPro" id="IPR036249">
    <property type="entry name" value="Thioredoxin-like_sf"/>
</dbReference>
<dbReference type="InterPro" id="IPR013766">
    <property type="entry name" value="Thioredoxin_domain"/>
</dbReference>
<keyword evidence="6 10" id="KW-0676">Redox-active center</keyword>